<evidence type="ECO:0000313" key="2">
    <source>
        <dbReference type="Proteomes" id="UP001589627"/>
    </source>
</evidence>
<accession>A0ABV5YIA7</accession>
<reference evidence="1 2" key="1">
    <citation type="submission" date="2024-09" db="EMBL/GenBank/DDBJ databases">
        <authorList>
            <person name="Sun Q."/>
            <person name="Mori K."/>
        </authorList>
    </citation>
    <scope>NUCLEOTIDE SEQUENCE [LARGE SCALE GENOMIC DNA]</scope>
    <source>
        <strain evidence="1 2">TBRC 0563</strain>
    </source>
</reference>
<comment type="caution">
    <text evidence="1">The sequence shown here is derived from an EMBL/GenBank/DDBJ whole genome shotgun (WGS) entry which is preliminary data.</text>
</comment>
<dbReference type="Proteomes" id="UP001589627">
    <property type="component" value="Unassembled WGS sequence"/>
</dbReference>
<protein>
    <submittedName>
        <fullName evidence="1">Uncharacterized protein</fullName>
    </submittedName>
</protein>
<proteinExistence type="predicted"/>
<organism evidence="1 2">
    <name type="scientific">Actinoallomurus acaciae</name>
    <dbReference type="NCBI Taxonomy" id="502577"/>
    <lineage>
        <taxon>Bacteria</taxon>
        <taxon>Bacillati</taxon>
        <taxon>Actinomycetota</taxon>
        <taxon>Actinomycetes</taxon>
        <taxon>Streptosporangiales</taxon>
        <taxon>Thermomonosporaceae</taxon>
        <taxon>Actinoallomurus</taxon>
    </lineage>
</organism>
<keyword evidence="2" id="KW-1185">Reference proteome</keyword>
<sequence length="77" mass="8071">MNEQLSAECGACGKCDECDLGDPLSDDVEGRDAWRKLTGLLATPMLVNGEGSESGGQAVGIRFNDEVVIRVTIVNSG</sequence>
<evidence type="ECO:0000313" key="1">
    <source>
        <dbReference type="EMBL" id="MFB9834790.1"/>
    </source>
</evidence>
<dbReference type="RefSeq" id="WP_378205071.1">
    <property type="nucleotide sequence ID" value="NZ_JBHLZP010000159.1"/>
</dbReference>
<gene>
    <name evidence="1" type="ORF">ACFFNX_21625</name>
</gene>
<name>A0ABV5YIA7_9ACTN</name>
<dbReference type="EMBL" id="JBHLZP010000159">
    <property type="protein sequence ID" value="MFB9834790.1"/>
    <property type="molecule type" value="Genomic_DNA"/>
</dbReference>